<keyword evidence="2" id="KW-0418">Kinase</keyword>
<feature type="domain" description="HipA-like C-terminal" evidence="3">
    <location>
        <begin position="457"/>
        <end position="737"/>
    </location>
</feature>
<dbReference type="RefSeq" id="WP_148521503.1">
    <property type="nucleotide sequence ID" value="NZ_VSIJ01000005.1"/>
</dbReference>
<protein>
    <submittedName>
        <fullName evidence="4">HipA domain-containing protein</fullName>
    </submittedName>
</protein>
<organism evidence="4 5">
    <name type="scientific">Vibrio cholerae</name>
    <dbReference type="NCBI Taxonomy" id="666"/>
    <lineage>
        <taxon>Bacteria</taxon>
        <taxon>Pseudomonadati</taxon>
        <taxon>Pseudomonadota</taxon>
        <taxon>Gammaproteobacteria</taxon>
        <taxon>Vibrionales</taxon>
        <taxon>Vibrionaceae</taxon>
        <taxon>Vibrio</taxon>
    </lineage>
</organism>
<evidence type="ECO:0000313" key="5">
    <source>
        <dbReference type="Proteomes" id="UP000323819"/>
    </source>
</evidence>
<comment type="caution">
    <text evidence="4">The sequence shown here is derived from an EMBL/GenBank/DDBJ whole genome shotgun (WGS) entry which is preliminary data.</text>
</comment>
<dbReference type="EMBL" id="VSIJ01000005">
    <property type="protein sequence ID" value="TXX67342.1"/>
    <property type="molecule type" value="Genomic_DNA"/>
</dbReference>
<accession>A0ABD7SS19</accession>
<proteinExistence type="predicted"/>
<name>A0ABD7SS19_VIBCL</name>
<dbReference type="AlphaFoldDB" id="A0ABD7SS19"/>
<dbReference type="Proteomes" id="UP000323819">
    <property type="component" value="Unassembled WGS sequence"/>
</dbReference>
<sequence length="798" mass="90977">MANIKKPSLFLGGLTISQMDADEKYRSGLLNKVSFEDETGKIVGGTNFYIDNLAKTAPELPSSSHKFHYLTALSDMLHILLGANKLFPTPQLNMLNYADDDSFTTINKTAIVMGVDSGEKYTNRLKLCVYNETLKYEVLPIHCLWWDFDIIKSFLTSKADMDLSCFKPPLSSFKYADALGYNRTQINDLRTNLAKSATIQPNKVAYLILNPSKYYESEIGIDSIIRNYIRNASPISNVNELIKHLKTTHLLLSTDPVYIQIKNAKERLAIISDYVIKNSISLDMYIQRESMEIRGAYKAYRFSHYGITENVILLSQVSGTLRYNPHEWVKSTDRSIVNDLKNARFHNLLPENKPFEINKNRVAKITNSSSLIGNYSLTEVPLVRISKMATLDKNNMSNHQFLNEVGNADLAPSISYHQAEINDFILYRGYFEGIPSYDKQFSGKLMTLMENEFAAKLSGITFKLPLLLCNKNGINELRRQTGNEPFTHIGKFPMPSYEDLTLAEWLALTIIDRSMILEAAQTTLVAFDGNVGPEKINADNLVNQDLEDHALSDKFKNELFDHFSISKQDPPFLLSTRFDIPKNGESLIIKSYDFSELLLKGPEEKYEADFEQIGKWIQENIHDQSSKEAALITVFKQLICSYFLHNNDLHLKNITLLEIKNEMNEEKVFKISPCYDVLITPLVYFDSESDACYRSALRVNGTNHPSVEDIIKCGVQGFGLTEFDASKIFESCFSDMKTTVSVMKVDLPYEIESRPRWKDVVIKGLNVVTRNLRCIEKHNHCYHSGIDNSYQNYLKLSK</sequence>
<dbReference type="Pfam" id="PF07804">
    <property type="entry name" value="HipA_C"/>
    <property type="match status" value="1"/>
</dbReference>
<gene>
    <name evidence="4" type="ORF">FXF03_01845</name>
</gene>
<keyword evidence="1" id="KW-0808">Transferase</keyword>
<evidence type="ECO:0000313" key="4">
    <source>
        <dbReference type="EMBL" id="TXX67342.1"/>
    </source>
</evidence>
<dbReference type="GO" id="GO:0016301">
    <property type="term" value="F:kinase activity"/>
    <property type="evidence" value="ECO:0007669"/>
    <property type="project" value="UniProtKB-KW"/>
</dbReference>
<evidence type="ECO:0000259" key="3">
    <source>
        <dbReference type="Pfam" id="PF07804"/>
    </source>
</evidence>
<dbReference type="InterPro" id="IPR012893">
    <property type="entry name" value="HipA-like_C"/>
</dbReference>
<evidence type="ECO:0000256" key="1">
    <source>
        <dbReference type="ARBA" id="ARBA00022679"/>
    </source>
</evidence>
<evidence type="ECO:0000256" key="2">
    <source>
        <dbReference type="ARBA" id="ARBA00022777"/>
    </source>
</evidence>
<reference evidence="4 5" key="1">
    <citation type="submission" date="2019-06" db="EMBL/GenBank/DDBJ databases">
        <title>Vibrio cholerae phylogeny based on whole-genome sequencing reveals genetic diversity and population strucutre.</title>
        <authorList>
            <person name="Zhiqiu Y."/>
            <person name="Bin L."/>
            <person name="Lingyan J."/>
        </authorList>
    </citation>
    <scope>NUCLEOTIDE SEQUENCE [LARGE SCALE GENOMIC DNA]</scope>
    <source>
        <strain evidence="4 5">N2814</strain>
    </source>
</reference>